<dbReference type="FunCoup" id="T1G026">
    <property type="interactions" value="1054"/>
</dbReference>
<reference evidence="13" key="3">
    <citation type="submission" date="2015-06" db="UniProtKB">
        <authorList>
            <consortium name="EnsemblMetazoa"/>
        </authorList>
    </citation>
    <scope>IDENTIFICATION</scope>
</reference>
<dbReference type="OMA" id="HDHDYNP"/>
<comment type="similarity">
    <text evidence="2">Belongs to the ZFPL1 family.</text>
</comment>
<dbReference type="Proteomes" id="UP000015101">
    <property type="component" value="Unassembled WGS sequence"/>
</dbReference>
<reference evidence="14" key="1">
    <citation type="submission" date="2012-12" db="EMBL/GenBank/DDBJ databases">
        <authorList>
            <person name="Hellsten U."/>
            <person name="Grimwood J."/>
            <person name="Chapman J.A."/>
            <person name="Shapiro H."/>
            <person name="Aerts A."/>
            <person name="Otillar R.P."/>
            <person name="Terry A.Y."/>
            <person name="Boore J.L."/>
            <person name="Simakov O."/>
            <person name="Marletaz F."/>
            <person name="Cho S.-J."/>
            <person name="Edsinger-Gonzales E."/>
            <person name="Havlak P."/>
            <person name="Kuo D.-H."/>
            <person name="Larsson T."/>
            <person name="Lv J."/>
            <person name="Arendt D."/>
            <person name="Savage R."/>
            <person name="Osoegawa K."/>
            <person name="de Jong P."/>
            <person name="Lindberg D.R."/>
            <person name="Seaver E.C."/>
            <person name="Weisblat D.A."/>
            <person name="Putnam N.H."/>
            <person name="Grigoriev I.V."/>
            <person name="Rokhsar D.S."/>
        </authorList>
    </citation>
    <scope>NUCLEOTIDE SEQUENCE</scope>
</reference>
<dbReference type="eggNOG" id="KOG3970">
    <property type="taxonomic scope" value="Eukaryota"/>
</dbReference>
<dbReference type="PANTHER" id="PTHR12981">
    <property type="entry name" value="ZINC FINGER PROTEIN-LIKE 1"/>
    <property type="match status" value="1"/>
</dbReference>
<evidence type="ECO:0000256" key="1">
    <source>
        <dbReference type="ARBA" id="ARBA00004167"/>
    </source>
</evidence>
<evidence type="ECO:0000256" key="7">
    <source>
        <dbReference type="ARBA" id="ARBA00022989"/>
    </source>
</evidence>
<comment type="subcellular location">
    <subcellularLocation>
        <location evidence="1">Membrane</location>
        <topology evidence="1">Single-pass membrane protein</topology>
    </subcellularLocation>
</comment>
<dbReference type="InterPro" id="IPR058730">
    <property type="entry name" value="U-box_ZFPL1-like"/>
</dbReference>
<protein>
    <recommendedName>
        <fullName evidence="11">RING-type domain-containing protein</fullName>
    </recommendedName>
</protein>
<dbReference type="GO" id="GO:0016020">
    <property type="term" value="C:membrane"/>
    <property type="evidence" value="ECO:0007669"/>
    <property type="project" value="UniProtKB-SubCell"/>
</dbReference>
<keyword evidence="6" id="KW-0862">Zinc</keyword>
<evidence type="ECO:0000256" key="10">
    <source>
        <dbReference type="SAM" id="Phobius"/>
    </source>
</evidence>
<dbReference type="KEGG" id="hro:HELRODRAFT_70089"/>
<keyword evidence="14" id="KW-1185">Reference proteome</keyword>
<keyword evidence="3 10" id="KW-0812">Transmembrane</keyword>
<dbReference type="GeneID" id="20214424"/>
<dbReference type="PROSITE" id="PS50089">
    <property type="entry name" value="ZF_RING_2"/>
    <property type="match status" value="1"/>
</dbReference>
<keyword evidence="7 10" id="KW-1133">Transmembrane helix</keyword>
<dbReference type="EMBL" id="KB097700">
    <property type="protein sequence ID" value="ESN91550.1"/>
    <property type="molecule type" value="Genomic_DNA"/>
</dbReference>
<dbReference type="OrthoDB" id="1916590at2759"/>
<evidence type="ECO:0000313" key="14">
    <source>
        <dbReference type="Proteomes" id="UP000015101"/>
    </source>
</evidence>
<keyword evidence="4" id="KW-0479">Metal-binding</keyword>
<evidence type="ECO:0000313" key="12">
    <source>
        <dbReference type="EMBL" id="ESN91550.1"/>
    </source>
</evidence>
<dbReference type="AlphaFoldDB" id="T1G026"/>
<keyword evidence="5 9" id="KW-0863">Zinc-finger</keyword>
<evidence type="ECO:0000256" key="2">
    <source>
        <dbReference type="ARBA" id="ARBA00005561"/>
    </source>
</evidence>
<dbReference type="InterPro" id="IPR058731">
    <property type="entry name" value="Znf-B_box_ZFPL1-like"/>
</dbReference>
<proteinExistence type="inferred from homology"/>
<reference evidence="12 14" key="2">
    <citation type="journal article" date="2013" name="Nature">
        <title>Insights into bilaterian evolution from three spiralian genomes.</title>
        <authorList>
            <person name="Simakov O."/>
            <person name="Marletaz F."/>
            <person name="Cho S.J."/>
            <person name="Edsinger-Gonzales E."/>
            <person name="Havlak P."/>
            <person name="Hellsten U."/>
            <person name="Kuo D.H."/>
            <person name="Larsson T."/>
            <person name="Lv J."/>
            <person name="Arendt D."/>
            <person name="Savage R."/>
            <person name="Osoegawa K."/>
            <person name="de Jong P."/>
            <person name="Grimwood J."/>
            <person name="Chapman J.A."/>
            <person name="Shapiro H."/>
            <person name="Aerts A."/>
            <person name="Otillar R.P."/>
            <person name="Terry A.Y."/>
            <person name="Boore J.L."/>
            <person name="Grigoriev I.V."/>
            <person name="Lindberg D.R."/>
            <person name="Seaver E.C."/>
            <person name="Weisblat D.A."/>
            <person name="Putnam N.H."/>
            <person name="Rokhsar D.S."/>
        </authorList>
    </citation>
    <scope>NUCLEOTIDE SEQUENCE</scope>
</reference>
<evidence type="ECO:0000256" key="6">
    <source>
        <dbReference type="ARBA" id="ARBA00022833"/>
    </source>
</evidence>
<dbReference type="CTD" id="20214424"/>
<dbReference type="EnsemblMetazoa" id="HelroT70089">
    <property type="protein sequence ID" value="HelroP70089"/>
    <property type="gene ID" value="HelroG70089"/>
</dbReference>
<organism evidence="13 14">
    <name type="scientific">Helobdella robusta</name>
    <name type="common">Californian leech</name>
    <dbReference type="NCBI Taxonomy" id="6412"/>
    <lineage>
        <taxon>Eukaryota</taxon>
        <taxon>Metazoa</taxon>
        <taxon>Spiralia</taxon>
        <taxon>Lophotrochozoa</taxon>
        <taxon>Annelida</taxon>
        <taxon>Clitellata</taxon>
        <taxon>Hirudinea</taxon>
        <taxon>Rhynchobdellida</taxon>
        <taxon>Glossiphoniidae</taxon>
        <taxon>Helobdella</taxon>
    </lineage>
</organism>
<evidence type="ECO:0000256" key="5">
    <source>
        <dbReference type="ARBA" id="ARBA00022771"/>
    </source>
</evidence>
<dbReference type="Pfam" id="PF25993">
    <property type="entry name" value="zf-B_box_ZFPL1"/>
    <property type="match status" value="1"/>
</dbReference>
<evidence type="ECO:0000256" key="3">
    <source>
        <dbReference type="ARBA" id="ARBA00022692"/>
    </source>
</evidence>
<dbReference type="RefSeq" id="XP_009030095.1">
    <property type="nucleotide sequence ID" value="XM_009031847.1"/>
</dbReference>
<dbReference type="HOGENOM" id="CLU_075387_0_0_1"/>
<evidence type="ECO:0000313" key="13">
    <source>
        <dbReference type="EnsemblMetazoa" id="HelroP70089"/>
    </source>
</evidence>
<dbReference type="PANTHER" id="PTHR12981:SF0">
    <property type="entry name" value="ZINC FINGER PROTEIN-LIKE 1"/>
    <property type="match status" value="1"/>
</dbReference>
<dbReference type="InterPro" id="IPR001841">
    <property type="entry name" value="Znf_RING"/>
</dbReference>
<dbReference type="EMBL" id="AMQM01002107">
    <property type="status" value="NOT_ANNOTATED_CDS"/>
    <property type="molecule type" value="Genomic_DNA"/>
</dbReference>
<feature type="domain" description="RING-type" evidence="11">
    <location>
        <begin position="53"/>
        <end position="104"/>
    </location>
</feature>
<evidence type="ECO:0000256" key="4">
    <source>
        <dbReference type="ARBA" id="ARBA00022723"/>
    </source>
</evidence>
<accession>T1G026</accession>
<dbReference type="InParanoid" id="T1G026"/>
<dbReference type="GO" id="GO:0005794">
    <property type="term" value="C:Golgi apparatus"/>
    <property type="evidence" value="ECO:0000318"/>
    <property type="project" value="GO_Central"/>
</dbReference>
<dbReference type="STRING" id="6412.T1G026"/>
<gene>
    <name evidence="13" type="primary">20214424</name>
    <name evidence="12" type="ORF">HELRODRAFT_70089</name>
</gene>
<name>T1G026_HELRO</name>
<dbReference type="GO" id="GO:0008270">
    <property type="term" value="F:zinc ion binding"/>
    <property type="evidence" value="ECO:0007669"/>
    <property type="project" value="UniProtKB-KW"/>
</dbReference>
<dbReference type="CDD" id="cd16487">
    <property type="entry name" value="mRING-H2-C3DHC3_ZFPL1"/>
    <property type="match status" value="1"/>
</dbReference>
<dbReference type="Pfam" id="PF25998">
    <property type="entry name" value="U-box_ZFPL1"/>
    <property type="match status" value="1"/>
</dbReference>
<evidence type="ECO:0000256" key="8">
    <source>
        <dbReference type="ARBA" id="ARBA00023136"/>
    </source>
</evidence>
<feature type="transmembrane region" description="Helical" evidence="10">
    <location>
        <begin position="287"/>
        <end position="305"/>
    </location>
</feature>
<evidence type="ECO:0000259" key="11">
    <source>
        <dbReference type="PROSITE" id="PS50089"/>
    </source>
</evidence>
<sequence>MGLCKCPKKKVTTLFCFEHTVNVCEHCLVSDHPRCIVQSYLRWLQDSDYDPTCRLCGKNLADDSCGPCVRLVCYDVFHWSCLNNYENSLPANTAPAGYTCPLCSVCVFPPSNASSPVIDELVKLLSTVNWARAGLGLPLIEERQLTQDKPQLMIAQNGSLSNSLPPPLPLSAPHMNSTSPLPAYIASSYQLQSTSASPATSNMTSSTLSKVDDSIPYPRIVEKNDLFLSGYHITHFFLLEYLLLIQKFDHDMDKYKRRPAMQWFSRWLRYQHGGRLRTQPSSKIKRYTIMLFIFLIAFVTIVLIFNELGKHSTEDDPLLDPMANPNIRVQQ</sequence>
<evidence type="ECO:0000256" key="9">
    <source>
        <dbReference type="PROSITE-ProRule" id="PRU00175"/>
    </source>
</evidence>
<keyword evidence="8 10" id="KW-0472">Membrane</keyword>
<dbReference type="InterPro" id="IPR039043">
    <property type="entry name" value="ZFPL1"/>
</dbReference>